<dbReference type="PANTHER" id="PTHR47495">
    <property type="entry name" value="ALDEHYDE DEHYDROGENASE"/>
    <property type="match status" value="1"/>
</dbReference>
<dbReference type="Pfam" id="PF02738">
    <property type="entry name" value="MoCoBD_1"/>
    <property type="match status" value="1"/>
</dbReference>
<keyword evidence="1" id="KW-1133">Transmembrane helix</keyword>
<dbReference type="Pfam" id="PF20256">
    <property type="entry name" value="MoCoBD_2"/>
    <property type="match status" value="2"/>
</dbReference>
<proteinExistence type="predicted"/>
<dbReference type="PANTHER" id="PTHR47495:SF2">
    <property type="entry name" value="ALDEHYDE DEHYDROGENASE"/>
    <property type="match status" value="1"/>
</dbReference>
<dbReference type="SUPFAM" id="SSF56003">
    <property type="entry name" value="Molybdenum cofactor-binding domain"/>
    <property type="match status" value="2"/>
</dbReference>
<dbReference type="InterPro" id="IPR052516">
    <property type="entry name" value="N-heterocyclic_Hydroxylase"/>
</dbReference>
<dbReference type="InterPro" id="IPR000674">
    <property type="entry name" value="Ald_Oxase/Xan_DH_a/b"/>
</dbReference>
<protein>
    <submittedName>
        <fullName evidence="3">Molybdopterin cofactor-binding domain-containing protein</fullName>
    </submittedName>
</protein>
<dbReference type="Proteomes" id="UP001302349">
    <property type="component" value="Chromosome"/>
</dbReference>
<keyword evidence="1" id="KW-0812">Transmembrane</keyword>
<evidence type="ECO:0000313" key="3">
    <source>
        <dbReference type="EMBL" id="WOK08692.1"/>
    </source>
</evidence>
<sequence length="713" mass="77661">MTLIKTSYNRRSFLKVSAAGSGGLVIGFNWLVSCSPSAETAIKGAPKEWFNVNAYLKIGENGLVTIMSPNPEVGQNIKTSMPMIVAEELDVAWKDVVVEQAPLDTEKFVRQVAGGSQSLRSSWKGLRMAGATARKMLMEAAAKQWQVDASTLTTSEGVIKNAKGETLTYGQIASAAASVTVPEEVELKDPSAFKIIGTDTKNVDIEKIITGKPQYGMDLKKEGMKVAVVLRPPSFGAKLKSFDDSETRKVTGVSDVIQFGNKVAVLGNTTWAAMKGKKALKAEWEEDTPAESTEYHDKQMMALLNTKNGEPRRNDGDVDAAFKTADNVIEKTFEGPFLPHNPMEPMNFYGHVTAAKVDLIGPIQTPERTRRQVAELLGRPETEIFIDMTRMGGGFGRRLYGDFVLEVAEISKLSNTPIKLVYTREDDMTAGIYRPASKYKFKAGVKDGKLVAYHLVGTGINGNGWTRENWFPAGSIPNYRVESYGLDSNITTGAWRAPITNFLAYAEQSFIDEVAEEMGVDAVQLRLDLLEKAKSDPVGTVDYEPEKMIGAIKLAAEKANWSATEDGVSKGFSAYYSHNSYVAMVAEVVNKKGQPSTRKVTCAVDCGIVINPIAAKNQIEGGIIDGIGHAMYGDMTFVNGAPQASNFNNYRLIRMGEAPPVIECHFVKNTNDPTGLGEPSLPPAGGALANAMYKATGQRFYKQPFMQQQIKLG</sequence>
<feature type="domain" description="Aldehyde oxidase/xanthine dehydrogenase a/b hammerhead" evidence="2">
    <location>
        <begin position="210"/>
        <end position="288"/>
    </location>
</feature>
<dbReference type="EMBL" id="CP136051">
    <property type="protein sequence ID" value="WOK08692.1"/>
    <property type="molecule type" value="Genomic_DNA"/>
</dbReference>
<name>A0ABZ0IYE3_9BACT</name>
<feature type="transmembrane region" description="Helical" evidence="1">
    <location>
        <begin position="12"/>
        <end position="32"/>
    </location>
</feature>
<gene>
    <name evidence="3" type="ORF">RT717_08585</name>
</gene>
<keyword evidence="1" id="KW-0472">Membrane</keyword>
<organism evidence="3 4">
    <name type="scientific">Imperialibacter roseus</name>
    <dbReference type="NCBI Taxonomy" id="1324217"/>
    <lineage>
        <taxon>Bacteria</taxon>
        <taxon>Pseudomonadati</taxon>
        <taxon>Bacteroidota</taxon>
        <taxon>Cytophagia</taxon>
        <taxon>Cytophagales</taxon>
        <taxon>Flammeovirgaceae</taxon>
        <taxon>Imperialibacter</taxon>
    </lineage>
</organism>
<dbReference type="SMART" id="SM01008">
    <property type="entry name" value="Ald_Xan_dh_C"/>
    <property type="match status" value="1"/>
</dbReference>
<reference evidence="3 4" key="1">
    <citation type="journal article" date="2023" name="Microbiol. Resour. Announc.">
        <title>Complete Genome Sequence of Imperialibacter roseus strain P4T.</title>
        <authorList>
            <person name="Tizabi D.R."/>
            <person name="Bachvaroff T."/>
            <person name="Hill R.T."/>
        </authorList>
    </citation>
    <scope>NUCLEOTIDE SEQUENCE [LARGE SCALE GENOMIC DNA]</scope>
    <source>
        <strain evidence="3 4">P4T</strain>
    </source>
</reference>
<evidence type="ECO:0000313" key="4">
    <source>
        <dbReference type="Proteomes" id="UP001302349"/>
    </source>
</evidence>
<dbReference type="InterPro" id="IPR046867">
    <property type="entry name" value="AldOxase/xan_DH_MoCoBD2"/>
</dbReference>
<evidence type="ECO:0000256" key="1">
    <source>
        <dbReference type="SAM" id="Phobius"/>
    </source>
</evidence>
<dbReference type="InterPro" id="IPR037165">
    <property type="entry name" value="AldOxase/xan_DH_Mopterin-bd_sf"/>
</dbReference>
<evidence type="ECO:0000259" key="2">
    <source>
        <dbReference type="SMART" id="SM01008"/>
    </source>
</evidence>
<dbReference type="PROSITE" id="PS51318">
    <property type="entry name" value="TAT"/>
    <property type="match status" value="1"/>
</dbReference>
<dbReference type="RefSeq" id="WP_317491326.1">
    <property type="nucleotide sequence ID" value="NZ_CP136051.1"/>
</dbReference>
<dbReference type="PROSITE" id="PS51257">
    <property type="entry name" value="PROKAR_LIPOPROTEIN"/>
    <property type="match status" value="1"/>
</dbReference>
<dbReference type="InterPro" id="IPR008274">
    <property type="entry name" value="AldOxase/xan_DH_MoCoBD1"/>
</dbReference>
<accession>A0ABZ0IYE3</accession>
<dbReference type="InterPro" id="IPR006311">
    <property type="entry name" value="TAT_signal"/>
</dbReference>
<dbReference type="Gene3D" id="3.30.365.10">
    <property type="entry name" value="Aldehyde oxidase/xanthine dehydrogenase, molybdopterin binding domain"/>
    <property type="match status" value="4"/>
</dbReference>
<dbReference type="PIRSF" id="PIRSF036389">
    <property type="entry name" value="IOR_B"/>
    <property type="match status" value="1"/>
</dbReference>
<dbReference type="InterPro" id="IPR012368">
    <property type="entry name" value="OxRdtase_Mopterin-bd_su_IorB"/>
</dbReference>
<keyword evidence="4" id="KW-1185">Reference proteome</keyword>
<dbReference type="Gene3D" id="3.90.1170.50">
    <property type="entry name" value="Aldehyde oxidase/xanthine dehydrogenase, a/b hammerhead"/>
    <property type="match status" value="1"/>
</dbReference>